<dbReference type="InterPro" id="IPR044066">
    <property type="entry name" value="TRIAD_supradom"/>
</dbReference>
<dbReference type="SUPFAM" id="SSF57850">
    <property type="entry name" value="RING/U-box"/>
    <property type="match status" value="1"/>
</dbReference>
<keyword evidence="7" id="KW-0862">Zinc</keyword>
<comment type="pathway">
    <text evidence="1">Protein modification; protein ubiquitination.</text>
</comment>
<evidence type="ECO:0000256" key="6">
    <source>
        <dbReference type="ARBA" id="ARBA00022786"/>
    </source>
</evidence>
<keyword evidence="6" id="KW-0833">Ubl conjugation pathway</keyword>
<feature type="domain" description="RING-type" evidence="8">
    <location>
        <begin position="8"/>
        <end position="239"/>
    </location>
</feature>
<keyword evidence="2" id="KW-0808">Transferase</keyword>
<reference evidence="9" key="1">
    <citation type="submission" date="2023-07" db="EMBL/GenBank/DDBJ databases">
        <authorList>
            <consortium name="AG Swart"/>
            <person name="Singh M."/>
            <person name="Singh A."/>
            <person name="Seah K."/>
            <person name="Emmerich C."/>
        </authorList>
    </citation>
    <scope>NUCLEOTIDE SEQUENCE</scope>
    <source>
        <strain evidence="9">DP1</strain>
    </source>
</reference>
<evidence type="ECO:0000256" key="3">
    <source>
        <dbReference type="ARBA" id="ARBA00022723"/>
    </source>
</evidence>
<dbReference type="Gene3D" id="1.20.120.1750">
    <property type="match status" value="1"/>
</dbReference>
<dbReference type="GO" id="GO:0016740">
    <property type="term" value="F:transferase activity"/>
    <property type="evidence" value="ECO:0007669"/>
    <property type="project" value="UniProtKB-KW"/>
</dbReference>
<proteinExistence type="predicted"/>
<evidence type="ECO:0000256" key="4">
    <source>
        <dbReference type="ARBA" id="ARBA00022737"/>
    </source>
</evidence>
<evidence type="ECO:0000256" key="2">
    <source>
        <dbReference type="ARBA" id="ARBA00022679"/>
    </source>
</evidence>
<comment type="caution">
    <text evidence="9">The sequence shown here is derived from an EMBL/GenBank/DDBJ whole genome shotgun (WGS) entry which is preliminary data.</text>
</comment>
<evidence type="ECO:0000256" key="5">
    <source>
        <dbReference type="ARBA" id="ARBA00022771"/>
    </source>
</evidence>
<accession>A0AAD1U9Y9</accession>
<dbReference type="Proteomes" id="UP001295684">
    <property type="component" value="Unassembled WGS sequence"/>
</dbReference>
<organism evidence="9 10">
    <name type="scientific">Euplotes crassus</name>
    <dbReference type="NCBI Taxonomy" id="5936"/>
    <lineage>
        <taxon>Eukaryota</taxon>
        <taxon>Sar</taxon>
        <taxon>Alveolata</taxon>
        <taxon>Ciliophora</taxon>
        <taxon>Intramacronucleata</taxon>
        <taxon>Spirotrichea</taxon>
        <taxon>Hypotrichia</taxon>
        <taxon>Euplotida</taxon>
        <taxon>Euplotidae</taxon>
        <taxon>Moneuplotes</taxon>
    </lineage>
</organism>
<evidence type="ECO:0000256" key="1">
    <source>
        <dbReference type="ARBA" id="ARBA00004906"/>
    </source>
</evidence>
<keyword evidence="10" id="KW-1185">Reference proteome</keyword>
<dbReference type="PROSITE" id="PS51873">
    <property type="entry name" value="TRIAD"/>
    <property type="match status" value="1"/>
</dbReference>
<name>A0AAD1U9Y9_EUPCR</name>
<sequence length="324" mass="36939">MDSFKKDGPVDCSVCLSEIKRTHGGITCAQDHHTCPDCCVELIDDLLCDPQTKIPAKCKICTVELNSAQIEMHLAPGQDKIYQKHLIKKSIDPTEEVLVSCPFCKYAEVWGVENDCNYFYCRAEACKKASCAICHREFKAPKSFAVSEEEYEEMYSEGGMLTHQRCLEYKDMKADWDKATQLGVMRVCPGCGKGGRKDYGCTHMTCGHCSTNWCYFCGKKEADLDKSNPYGSIGMHNTDWETNPNRCPFNLIEIGEIDERWDKDNDDINMEILHKILCNRAIKDFFEKYSISEFEELCEVFPTVANHGQDLEEAKTMDLTLIKR</sequence>
<keyword evidence="5" id="KW-0863">Zinc-finger</keyword>
<keyword evidence="4" id="KW-0677">Repeat</keyword>
<evidence type="ECO:0000256" key="7">
    <source>
        <dbReference type="ARBA" id="ARBA00022833"/>
    </source>
</evidence>
<keyword evidence="3" id="KW-0479">Metal-binding</keyword>
<dbReference type="GO" id="GO:0008270">
    <property type="term" value="F:zinc ion binding"/>
    <property type="evidence" value="ECO:0007669"/>
    <property type="project" value="UniProtKB-KW"/>
</dbReference>
<dbReference type="CDD" id="cd20336">
    <property type="entry name" value="Rcat_RBR"/>
    <property type="match status" value="1"/>
</dbReference>
<gene>
    <name evidence="9" type="ORF">ECRASSUSDP1_LOCUS2789</name>
</gene>
<dbReference type="AlphaFoldDB" id="A0AAD1U9Y9"/>
<dbReference type="EMBL" id="CAMPGE010002667">
    <property type="protein sequence ID" value="CAI2361478.1"/>
    <property type="molecule type" value="Genomic_DNA"/>
</dbReference>
<evidence type="ECO:0000259" key="8">
    <source>
        <dbReference type="PROSITE" id="PS51873"/>
    </source>
</evidence>
<evidence type="ECO:0000313" key="10">
    <source>
        <dbReference type="Proteomes" id="UP001295684"/>
    </source>
</evidence>
<dbReference type="PANTHER" id="PTHR22770">
    <property type="entry name" value="UBIQUITIN CONJUGATING ENZYME 7 INTERACTING PROTEIN-RELATED"/>
    <property type="match status" value="1"/>
</dbReference>
<dbReference type="InterPro" id="IPR051628">
    <property type="entry name" value="LUBAC_E3_Ligases"/>
</dbReference>
<dbReference type="Pfam" id="PF26200">
    <property type="entry name" value="Rcat_RNF216"/>
    <property type="match status" value="1"/>
</dbReference>
<evidence type="ECO:0000313" key="9">
    <source>
        <dbReference type="EMBL" id="CAI2361478.1"/>
    </source>
</evidence>
<protein>
    <recommendedName>
        <fullName evidence="8">RING-type domain-containing protein</fullName>
    </recommendedName>
</protein>